<accession>A0AC61RJJ2</accession>
<evidence type="ECO:0000313" key="1">
    <source>
        <dbReference type="EMBL" id="TGY79822.1"/>
    </source>
</evidence>
<name>A0AC61RJJ2_9BACT</name>
<proteinExistence type="predicted"/>
<dbReference type="EMBL" id="SRYB01000005">
    <property type="protein sequence ID" value="TGY79822.1"/>
    <property type="molecule type" value="Genomic_DNA"/>
</dbReference>
<dbReference type="Proteomes" id="UP000306319">
    <property type="component" value="Unassembled WGS sequence"/>
</dbReference>
<gene>
    <name evidence="1" type="ORF">E5331_05455</name>
</gene>
<keyword evidence="2" id="KW-1185">Reference proteome</keyword>
<evidence type="ECO:0000313" key="2">
    <source>
        <dbReference type="Proteomes" id="UP000306319"/>
    </source>
</evidence>
<protein>
    <submittedName>
        <fullName evidence="1">Uncharacterized protein</fullName>
    </submittedName>
</protein>
<reference evidence="1" key="1">
    <citation type="submission" date="2019-04" db="EMBL/GenBank/DDBJ databases">
        <title>Microbes associate with the intestines of laboratory mice.</title>
        <authorList>
            <person name="Navarre W."/>
            <person name="Wong E."/>
            <person name="Huang K."/>
            <person name="Tropini C."/>
            <person name="Ng K."/>
            <person name="Yu B."/>
        </authorList>
    </citation>
    <scope>NUCLEOTIDE SEQUENCE</scope>
    <source>
        <strain evidence="1">NM04_E33</strain>
    </source>
</reference>
<comment type="caution">
    <text evidence="1">The sequence shown here is derived from an EMBL/GenBank/DDBJ whole genome shotgun (WGS) entry which is preliminary data.</text>
</comment>
<sequence length="79" mass="8882">MGEGIVSFVPLPERSSFDPGVSAKRDKNRETKPKAKRESPPESNHKISNKQRQNLSESTKNIPKATLPLTKHKYGKIQL</sequence>
<organism evidence="1 2">
    <name type="scientific">Lepagella muris</name>
    <dbReference type="NCBI Taxonomy" id="3032870"/>
    <lineage>
        <taxon>Bacteria</taxon>
        <taxon>Pseudomonadati</taxon>
        <taxon>Bacteroidota</taxon>
        <taxon>Bacteroidia</taxon>
        <taxon>Bacteroidales</taxon>
        <taxon>Muribaculaceae</taxon>
        <taxon>Lepagella</taxon>
    </lineage>
</organism>